<dbReference type="RefSeq" id="WP_192507096.1">
    <property type="nucleotide sequence ID" value="NZ_AQGV01000012.1"/>
</dbReference>
<comment type="catalytic activity">
    <reaction evidence="9">
        <text>4-amino-4-deoxychorismate = 4-aminobenzoate + pyruvate + H(+)</text>
        <dbReference type="Rhea" id="RHEA:16201"/>
        <dbReference type="ChEBI" id="CHEBI:15361"/>
        <dbReference type="ChEBI" id="CHEBI:15378"/>
        <dbReference type="ChEBI" id="CHEBI:17836"/>
        <dbReference type="ChEBI" id="CHEBI:58406"/>
        <dbReference type="EC" id="4.1.3.38"/>
    </reaction>
</comment>
<dbReference type="InterPro" id="IPR017824">
    <property type="entry name" value="Aminodeoxychorismate_lyase_IV"/>
</dbReference>
<keyword evidence="5" id="KW-0289">Folate biosynthesis</keyword>
<evidence type="ECO:0000256" key="10">
    <source>
        <dbReference type="NCBIfam" id="TIGR03461"/>
    </source>
</evidence>
<evidence type="ECO:0000313" key="11">
    <source>
        <dbReference type="EMBL" id="MBE0367704.1"/>
    </source>
</evidence>
<evidence type="ECO:0000256" key="6">
    <source>
        <dbReference type="ARBA" id="ARBA00023239"/>
    </source>
</evidence>
<dbReference type="PANTHER" id="PTHR42743:SF2">
    <property type="entry name" value="AMINODEOXYCHORISMATE LYASE"/>
    <property type="match status" value="1"/>
</dbReference>
<comment type="cofactor">
    <cofactor evidence="1">
        <name>pyridoxal 5'-phosphate</name>
        <dbReference type="ChEBI" id="CHEBI:597326"/>
    </cofactor>
</comment>
<dbReference type="EC" id="4.1.3.38" evidence="8 10"/>
<evidence type="ECO:0000256" key="5">
    <source>
        <dbReference type="ARBA" id="ARBA00022909"/>
    </source>
</evidence>
<evidence type="ECO:0000256" key="4">
    <source>
        <dbReference type="ARBA" id="ARBA00022898"/>
    </source>
</evidence>
<dbReference type="Proteomes" id="UP000615755">
    <property type="component" value="Unassembled WGS sequence"/>
</dbReference>
<keyword evidence="6 11" id="KW-0456">Lyase</keyword>
<dbReference type="Pfam" id="PF01063">
    <property type="entry name" value="Aminotran_4"/>
    <property type="match status" value="1"/>
</dbReference>
<comment type="pathway">
    <text evidence="7">Cofactor biosynthesis; tetrahydrofolate biosynthesis; 4-aminobenzoate from chorismate: step 2/2.</text>
</comment>
<protein>
    <recommendedName>
        <fullName evidence="8 10">Aminodeoxychorismate lyase</fullName>
        <ecNumber evidence="8 10">4.1.3.38</ecNumber>
    </recommendedName>
</protein>
<dbReference type="InterPro" id="IPR001544">
    <property type="entry name" value="Aminotrans_IV"/>
</dbReference>
<comment type="subunit">
    <text evidence="3">Homodimer.</text>
</comment>
<evidence type="ECO:0000256" key="3">
    <source>
        <dbReference type="ARBA" id="ARBA00011738"/>
    </source>
</evidence>
<dbReference type="EMBL" id="AQGV01000012">
    <property type="protein sequence ID" value="MBE0367704.1"/>
    <property type="molecule type" value="Genomic_DNA"/>
</dbReference>
<dbReference type="InterPro" id="IPR036038">
    <property type="entry name" value="Aminotransferase-like"/>
</dbReference>
<evidence type="ECO:0000256" key="9">
    <source>
        <dbReference type="ARBA" id="ARBA00049529"/>
    </source>
</evidence>
<comment type="caution">
    <text evidence="11">The sequence shown here is derived from an EMBL/GenBank/DDBJ whole genome shotgun (WGS) entry which is preliminary data.</text>
</comment>
<dbReference type="NCBIfam" id="NF004761">
    <property type="entry name" value="PRK06092.1"/>
    <property type="match status" value="1"/>
</dbReference>
<accession>A0ABR9E9P2</accession>
<keyword evidence="4" id="KW-0663">Pyridoxal phosphate</keyword>
<dbReference type="Gene3D" id="3.20.10.10">
    <property type="entry name" value="D-amino Acid Aminotransferase, subunit A, domain 2"/>
    <property type="match status" value="1"/>
</dbReference>
<dbReference type="InterPro" id="IPR050571">
    <property type="entry name" value="Class-IV_PLP-Dep_Aminotrnsfr"/>
</dbReference>
<dbReference type="NCBIfam" id="TIGR03461">
    <property type="entry name" value="pabC_Proteo"/>
    <property type="match status" value="1"/>
</dbReference>
<dbReference type="GO" id="GO:0016829">
    <property type="term" value="F:lyase activity"/>
    <property type="evidence" value="ECO:0007669"/>
    <property type="project" value="UniProtKB-KW"/>
</dbReference>
<dbReference type="SUPFAM" id="SSF56752">
    <property type="entry name" value="D-aminoacid aminotransferase-like PLP-dependent enzymes"/>
    <property type="match status" value="1"/>
</dbReference>
<keyword evidence="12" id="KW-1185">Reference proteome</keyword>
<evidence type="ECO:0000256" key="1">
    <source>
        <dbReference type="ARBA" id="ARBA00001933"/>
    </source>
</evidence>
<reference evidence="11 12" key="1">
    <citation type="submission" date="2015-03" db="EMBL/GenBank/DDBJ databases">
        <title>Genome sequence of Pseudoalteromonas aurantia.</title>
        <authorList>
            <person name="Xie B.-B."/>
            <person name="Rong J.-C."/>
            <person name="Qin Q.-L."/>
            <person name="Zhang Y.-Z."/>
        </authorList>
    </citation>
    <scope>NUCLEOTIDE SEQUENCE [LARGE SCALE GENOMIC DNA]</scope>
    <source>
        <strain evidence="11 12">208</strain>
    </source>
</reference>
<dbReference type="Gene3D" id="3.30.470.10">
    <property type="match status" value="1"/>
</dbReference>
<evidence type="ECO:0000256" key="2">
    <source>
        <dbReference type="ARBA" id="ARBA00009320"/>
    </source>
</evidence>
<evidence type="ECO:0000256" key="7">
    <source>
        <dbReference type="ARBA" id="ARBA00035633"/>
    </source>
</evidence>
<dbReference type="PANTHER" id="PTHR42743">
    <property type="entry name" value="AMINO-ACID AMINOTRANSFERASE"/>
    <property type="match status" value="1"/>
</dbReference>
<sequence length="260" mass="29057">MNIVTTDTISCKDRGLQYGDGFFTTVQITAGQLSLWSLHLQRLQQCQERLGFTALNWQYLTTHCENVAAEHQHAVLKIIVTRGVGGRGYTPPIAVLPTIYVSVSEFPGHYKQLSQSGLRLGISNIQLGHQPLLAGLKTLNRLEQVLIKQDAMQFSVDDVLVMDIDNHVIETSVGNIIACKNGVFYTPQLDKCGIEGVYLKHLAQQNLIKPIQIKLDQLLEMDVVVVCNSLMECIHVSQLENKVYDLDMACQAIRKLNNKV</sequence>
<evidence type="ECO:0000256" key="8">
    <source>
        <dbReference type="ARBA" id="ARBA00035676"/>
    </source>
</evidence>
<name>A0ABR9E9P2_9GAMM</name>
<proteinExistence type="inferred from homology"/>
<dbReference type="InterPro" id="IPR043131">
    <property type="entry name" value="BCAT-like_N"/>
</dbReference>
<gene>
    <name evidence="11" type="primary">pabC</name>
    <name evidence="11" type="ORF">PAUR_a1124</name>
</gene>
<evidence type="ECO:0000313" key="12">
    <source>
        <dbReference type="Proteomes" id="UP000615755"/>
    </source>
</evidence>
<dbReference type="InterPro" id="IPR043132">
    <property type="entry name" value="BCAT-like_C"/>
</dbReference>
<organism evidence="11 12">
    <name type="scientific">Pseudoalteromonas aurantia 208</name>
    <dbReference type="NCBI Taxonomy" id="1314867"/>
    <lineage>
        <taxon>Bacteria</taxon>
        <taxon>Pseudomonadati</taxon>
        <taxon>Pseudomonadota</taxon>
        <taxon>Gammaproteobacteria</taxon>
        <taxon>Alteromonadales</taxon>
        <taxon>Pseudoalteromonadaceae</taxon>
        <taxon>Pseudoalteromonas</taxon>
    </lineage>
</organism>
<comment type="similarity">
    <text evidence="2">Belongs to the class-IV pyridoxal-phosphate-dependent aminotransferase family.</text>
</comment>